<gene>
    <name evidence="1" type="ORF">UFOVP571_34</name>
</gene>
<organism evidence="1">
    <name type="scientific">uncultured Caudovirales phage</name>
    <dbReference type="NCBI Taxonomy" id="2100421"/>
    <lineage>
        <taxon>Viruses</taxon>
        <taxon>Duplodnaviria</taxon>
        <taxon>Heunggongvirae</taxon>
        <taxon>Uroviricota</taxon>
        <taxon>Caudoviricetes</taxon>
        <taxon>Peduoviridae</taxon>
        <taxon>Maltschvirus</taxon>
        <taxon>Maltschvirus maltsch</taxon>
    </lineage>
</organism>
<proteinExistence type="predicted"/>
<dbReference type="EMBL" id="LR796543">
    <property type="protein sequence ID" value="CAB4150400.1"/>
    <property type="molecule type" value="Genomic_DNA"/>
</dbReference>
<accession>A0A6J5MZF1</accession>
<sequence>MNQVLPENKIIKVLGSNQPYSLIYTTDAKEALDFNRKNKGIRQLRAMCVINQNGRVADMSCCNKAFFAKKDLKELYSKAYLKKIEQFLFNKKI</sequence>
<name>A0A6J5MZF1_9CAUD</name>
<evidence type="ECO:0000313" key="1">
    <source>
        <dbReference type="EMBL" id="CAB4150400.1"/>
    </source>
</evidence>
<protein>
    <submittedName>
        <fullName evidence="1">Uncharacterized protein</fullName>
    </submittedName>
</protein>
<reference evidence="1" key="1">
    <citation type="submission" date="2020-04" db="EMBL/GenBank/DDBJ databases">
        <authorList>
            <person name="Chiriac C."/>
            <person name="Salcher M."/>
            <person name="Ghai R."/>
            <person name="Kavagutti S V."/>
        </authorList>
    </citation>
    <scope>NUCLEOTIDE SEQUENCE</scope>
</reference>